<keyword evidence="3" id="KW-1185">Reference proteome</keyword>
<accession>A0ABU1VB56</accession>
<gene>
    <name evidence="2" type="ORF">J2X09_002442</name>
</gene>
<dbReference type="Proteomes" id="UP001265550">
    <property type="component" value="Unassembled WGS sequence"/>
</dbReference>
<evidence type="ECO:0000313" key="2">
    <source>
        <dbReference type="EMBL" id="MDR7094699.1"/>
    </source>
</evidence>
<comment type="caution">
    <text evidence="2">The sequence shown here is derived from an EMBL/GenBank/DDBJ whole genome shotgun (WGS) entry which is preliminary data.</text>
</comment>
<dbReference type="InterPro" id="IPR012434">
    <property type="entry name" value="DUF1631"/>
</dbReference>
<evidence type="ECO:0000256" key="1">
    <source>
        <dbReference type="SAM" id="MobiDB-lite"/>
    </source>
</evidence>
<organism evidence="2 3">
    <name type="scientific">Hydrogenophaga laconesensis</name>
    <dbReference type="NCBI Taxonomy" id="1805971"/>
    <lineage>
        <taxon>Bacteria</taxon>
        <taxon>Pseudomonadati</taxon>
        <taxon>Pseudomonadota</taxon>
        <taxon>Betaproteobacteria</taxon>
        <taxon>Burkholderiales</taxon>
        <taxon>Comamonadaceae</taxon>
        <taxon>Hydrogenophaga</taxon>
    </lineage>
</organism>
<evidence type="ECO:0000313" key="3">
    <source>
        <dbReference type="Proteomes" id="UP001265550"/>
    </source>
</evidence>
<sequence>MDASNTKAFDACLREALAQTRDWVPRWLSKLHSTLKDREFTAGQLSEKQAMQQARLTLESHRDLISTRFLAAFAESMENALPHTGTGSRRSPAVSFDELELMGDDQVQETVELARVQQVVKMAVDEDLGTLTARLNGAQGLTVVSPEANPLRAEVVVAALMTALKGLHVDAAVRTRWLQVGAMTLGDELRNMYAELSRQLDRAGVKPASYAVTQTASARPTPVAAAQKDESVSVQEVLGNDNILTLDHLHQLLVGNLDMNDKANSKTAVSDNVMGRTLASEVVSLMLKRIAADERLLAPVRDLVQDMKPALLQLARSEPRFFADRQNPARRLLDAITERSLAFTAETDPGYGPFSNQVRGIVQKLARPGEDLAERFPSLLLELHRSQAAAVAPAQVQARGLAVQTLVRVEQRNLLAERVAGEIRSRNDFEKAPGVVRRFLTGPWSQVIAQARLELSESPPVSPADSPATRYNDILPDLLWSCQLALASLNRPRLVKVIPGVLRTLREGLDSIDYPREQTEAFFQALMGLHEAAYKTQRSEPVQEEQPSIQPEVEEDDEPWMQRTEARDSCLMDDAFPEPPVTTTQPAFLETRPMQRDWADVKAEMAVQRSTTATLPVGTWVDVLQDGQAMRWQITWASPHGTLFLFTGANGRSLSMTKRGLERLQEQDRLRVVADHGVVDEALDEVARQAWLNSAKAQDGDQL</sequence>
<dbReference type="EMBL" id="JAVDWE010000006">
    <property type="protein sequence ID" value="MDR7094699.1"/>
    <property type="molecule type" value="Genomic_DNA"/>
</dbReference>
<dbReference type="RefSeq" id="WP_204733828.1">
    <property type="nucleotide sequence ID" value="NZ_JAVDWE010000006.1"/>
</dbReference>
<feature type="region of interest" description="Disordered" evidence="1">
    <location>
        <begin position="536"/>
        <end position="560"/>
    </location>
</feature>
<name>A0ABU1VB56_9BURK</name>
<proteinExistence type="predicted"/>
<evidence type="ECO:0008006" key="4">
    <source>
        <dbReference type="Google" id="ProtNLM"/>
    </source>
</evidence>
<protein>
    <recommendedName>
        <fullName evidence="4">DUF1631 family protein</fullName>
    </recommendedName>
</protein>
<reference evidence="2 3" key="1">
    <citation type="submission" date="2023-07" db="EMBL/GenBank/DDBJ databases">
        <title>Sorghum-associated microbial communities from plants grown in Nebraska, USA.</title>
        <authorList>
            <person name="Schachtman D."/>
        </authorList>
    </citation>
    <scope>NUCLEOTIDE SEQUENCE [LARGE SCALE GENOMIC DNA]</scope>
    <source>
        <strain evidence="2 3">BE240</strain>
    </source>
</reference>
<dbReference type="Pfam" id="PF07793">
    <property type="entry name" value="DUF1631"/>
    <property type="match status" value="2"/>
</dbReference>